<dbReference type="PROSITE" id="PS50042">
    <property type="entry name" value="CNMP_BINDING_3"/>
    <property type="match status" value="1"/>
</dbReference>
<accession>A0ABQ7LD13</accession>
<feature type="region of interest" description="Disordered" evidence="1">
    <location>
        <begin position="910"/>
        <end position="957"/>
    </location>
</feature>
<evidence type="ECO:0000259" key="2">
    <source>
        <dbReference type="PROSITE" id="PS50042"/>
    </source>
</evidence>
<name>A0ABQ7LD13_BRACM</name>
<dbReference type="InterPro" id="IPR000595">
    <property type="entry name" value="cNMP-bd_dom"/>
</dbReference>
<feature type="compositionally biased region" description="Polar residues" evidence="1">
    <location>
        <begin position="927"/>
        <end position="957"/>
    </location>
</feature>
<sequence>RSTRGRTIDRCTSSAVDRHHEMRRQMKINIDRCTQVPSIDVKKLNMRHFGSSGLEAQVQALTKRFFCYSFTLRERERESFGENAISYSRIGLARTRRSMSSTDYRSTTIDRHSFVVNILTVETRDLQIGIYKYYNLQHLNSGPASNIISNQLLVDSIPKCMPSGTRSNKEKDLLFSDDPTHLKRTIRRGQRSTSLDATTLLSIDTHNQQSTDTRPSSSMSLGGSQWCRPMSMNSHQSTDHDENRWMDYSSYRSTSSAKSTECNAVRILTHEEFAAIHPHPPSPFYDKIDRSVDPTIDRQSEFDVDRHNTPSIDRHAPLTYRVRLPSFTKTKYESEYETEYSESIDTHTFPSIDSNESTVTDDRNKTLLDVDQPVDHFTLPNHCYPHFAFQPPSKRARDDYSIGSCEESGFHECFAVDTVITSPNEEHTEEYDDDYWKQRAIEMSLHDERFETHKFTNTFSTSFDEVHSTSVMVYAWPTRKDKCQVSADKYGSFEDNYEEREKWKISILCYDGVRAEEQLSVFVISSCDSIRFNPKQPLTSIDTHIGTSIDICAGVKIQEQENIPSPTRFIDTYLKRFAPLKPPPHTRADTQAEKMNTLPSISTGKSMKSNHLKNTISAEIILPSIDAFVSTSINTTLKPNLSISKLNDNANIDYSFLTPDAFGIFRDPDGNARAIDGKILQVSREDIADILQVANGPDNLFSQQRGTPDVIQTNPNKHVGVPATEINPYPSCQPKGQASIDGTTQTSIDRITPTSTDKNDQTSIDRRYEFGYRAFDMYRARKFTWERRDEYGVYRDECGHARGVAGEMIPVTKDDIRKLLERASLFEESHICLPEQATSFTLTRLAPELYTKDEINEMVTGICGAQEKLGEELKSLVEDTHQPLDRGDNELFRSMVEMRTEIESLRQQLEKEARTSASIDAPHHRSTSVFRQPRSLQNLNVQQNTRLNGKSHTSTRG</sequence>
<protein>
    <recommendedName>
        <fullName evidence="2">Cyclic nucleotide-binding domain-containing protein</fullName>
    </recommendedName>
</protein>
<keyword evidence="4" id="KW-1185">Reference proteome</keyword>
<organism evidence="3 4">
    <name type="scientific">Brassica rapa subsp. trilocularis</name>
    <dbReference type="NCBI Taxonomy" id="1813537"/>
    <lineage>
        <taxon>Eukaryota</taxon>
        <taxon>Viridiplantae</taxon>
        <taxon>Streptophyta</taxon>
        <taxon>Embryophyta</taxon>
        <taxon>Tracheophyta</taxon>
        <taxon>Spermatophyta</taxon>
        <taxon>Magnoliopsida</taxon>
        <taxon>eudicotyledons</taxon>
        <taxon>Gunneridae</taxon>
        <taxon>Pentapetalae</taxon>
        <taxon>rosids</taxon>
        <taxon>malvids</taxon>
        <taxon>Brassicales</taxon>
        <taxon>Brassicaceae</taxon>
        <taxon>Brassiceae</taxon>
        <taxon>Brassica</taxon>
    </lineage>
</organism>
<feature type="region of interest" description="Disordered" evidence="1">
    <location>
        <begin position="736"/>
        <end position="760"/>
    </location>
</feature>
<evidence type="ECO:0000256" key="1">
    <source>
        <dbReference type="SAM" id="MobiDB-lite"/>
    </source>
</evidence>
<evidence type="ECO:0000313" key="3">
    <source>
        <dbReference type="EMBL" id="KAG5384465.1"/>
    </source>
</evidence>
<feature type="domain" description="Cyclic nucleotide-binding" evidence="2">
    <location>
        <begin position="78"/>
        <end position="114"/>
    </location>
</feature>
<feature type="non-terminal residue" evidence="3">
    <location>
        <position position="1"/>
    </location>
</feature>
<feature type="region of interest" description="Disordered" evidence="1">
    <location>
        <begin position="186"/>
        <end position="225"/>
    </location>
</feature>
<gene>
    <name evidence="3" type="primary">A09g509220.1_BraROA</name>
    <name evidence="3" type="ORF">IGI04_035935</name>
</gene>
<dbReference type="Proteomes" id="UP000823674">
    <property type="component" value="Chromosome A09"/>
</dbReference>
<dbReference type="EMBL" id="JADBGQ010000008">
    <property type="protein sequence ID" value="KAG5384465.1"/>
    <property type="molecule type" value="Genomic_DNA"/>
</dbReference>
<reference evidence="3 4" key="1">
    <citation type="submission" date="2021-03" db="EMBL/GenBank/DDBJ databases">
        <authorList>
            <person name="King G.J."/>
            <person name="Bancroft I."/>
            <person name="Baten A."/>
            <person name="Bloomfield J."/>
            <person name="Borpatragohain P."/>
            <person name="He Z."/>
            <person name="Irish N."/>
            <person name="Irwin J."/>
            <person name="Liu K."/>
            <person name="Mauleon R.P."/>
            <person name="Moore J."/>
            <person name="Morris R."/>
            <person name="Ostergaard L."/>
            <person name="Wang B."/>
            <person name="Wells R."/>
        </authorList>
    </citation>
    <scope>NUCLEOTIDE SEQUENCE [LARGE SCALE GENOMIC DNA]</scope>
    <source>
        <strain evidence="3">R-o-18</strain>
        <tissue evidence="3">Leaf</tissue>
    </source>
</reference>
<proteinExistence type="predicted"/>
<evidence type="ECO:0000313" key="4">
    <source>
        <dbReference type="Proteomes" id="UP000823674"/>
    </source>
</evidence>
<feature type="compositionally biased region" description="Polar residues" evidence="1">
    <location>
        <begin position="191"/>
        <end position="223"/>
    </location>
</feature>
<comment type="caution">
    <text evidence="3">The sequence shown here is derived from an EMBL/GenBank/DDBJ whole genome shotgun (WGS) entry which is preliminary data.</text>
</comment>
<feature type="compositionally biased region" description="Polar residues" evidence="1">
    <location>
        <begin position="736"/>
        <end position="756"/>
    </location>
</feature>